<accession>G2YE23</accession>
<reference evidence="3" key="1">
    <citation type="journal article" date="2011" name="PLoS Genet.">
        <title>Genomic analysis of the necrotrophic fungal pathogens Sclerotinia sclerotiorum and Botrytis cinerea.</title>
        <authorList>
            <person name="Amselem J."/>
            <person name="Cuomo C.A."/>
            <person name="van Kan J.A."/>
            <person name="Viaud M."/>
            <person name="Benito E.P."/>
            <person name="Couloux A."/>
            <person name="Coutinho P.M."/>
            <person name="de Vries R.P."/>
            <person name="Dyer P.S."/>
            <person name="Fillinger S."/>
            <person name="Fournier E."/>
            <person name="Gout L."/>
            <person name="Hahn M."/>
            <person name="Kohn L."/>
            <person name="Lapalu N."/>
            <person name="Plummer K.M."/>
            <person name="Pradier J.M."/>
            <person name="Quevillon E."/>
            <person name="Sharon A."/>
            <person name="Simon A."/>
            <person name="ten Have A."/>
            <person name="Tudzynski B."/>
            <person name="Tudzynski P."/>
            <person name="Wincker P."/>
            <person name="Andrew M."/>
            <person name="Anthouard V."/>
            <person name="Beever R.E."/>
            <person name="Beffa R."/>
            <person name="Benoit I."/>
            <person name="Bouzid O."/>
            <person name="Brault B."/>
            <person name="Chen Z."/>
            <person name="Choquer M."/>
            <person name="Collemare J."/>
            <person name="Cotton P."/>
            <person name="Danchin E.G."/>
            <person name="Da Silva C."/>
            <person name="Gautier A."/>
            <person name="Giraud C."/>
            <person name="Giraud T."/>
            <person name="Gonzalez C."/>
            <person name="Grossetete S."/>
            <person name="Guldener U."/>
            <person name="Henrissat B."/>
            <person name="Howlett B.J."/>
            <person name="Kodira C."/>
            <person name="Kretschmer M."/>
            <person name="Lappartient A."/>
            <person name="Leroch M."/>
            <person name="Levis C."/>
            <person name="Mauceli E."/>
            <person name="Neuveglise C."/>
            <person name="Oeser B."/>
            <person name="Pearson M."/>
            <person name="Poulain J."/>
            <person name="Poussereau N."/>
            <person name="Quesneville H."/>
            <person name="Rascle C."/>
            <person name="Schumacher J."/>
            <person name="Segurens B."/>
            <person name="Sexton A."/>
            <person name="Silva E."/>
            <person name="Sirven C."/>
            <person name="Soanes D.M."/>
            <person name="Talbot N.J."/>
            <person name="Templeton M."/>
            <person name="Yandava C."/>
            <person name="Yarden O."/>
            <person name="Zeng Q."/>
            <person name="Rollins J.A."/>
            <person name="Lebrun M.H."/>
            <person name="Dickman M."/>
        </authorList>
    </citation>
    <scope>NUCLEOTIDE SEQUENCE [LARGE SCALE GENOMIC DNA]</scope>
    <source>
        <strain evidence="3">T4</strain>
    </source>
</reference>
<proteinExistence type="predicted"/>
<protein>
    <submittedName>
        <fullName evidence="2">Uncharacterized protein</fullName>
    </submittedName>
</protein>
<feature type="region of interest" description="Disordered" evidence="1">
    <location>
        <begin position="91"/>
        <end position="110"/>
    </location>
</feature>
<dbReference type="InParanoid" id="G2YE23"/>
<organism evidence="2 3">
    <name type="scientific">Botryotinia fuckeliana (strain T4)</name>
    <name type="common">Noble rot fungus</name>
    <name type="synonym">Botrytis cinerea</name>
    <dbReference type="NCBI Taxonomy" id="999810"/>
    <lineage>
        <taxon>Eukaryota</taxon>
        <taxon>Fungi</taxon>
        <taxon>Dikarya</taxon>
        <taxon>Ascomycota</taxon>
        <taxon>Pezizomycotina</taxon>
        <taxon>Leotiomycetes</taxon>
        <taxon>Helotiales</taxon>
        <taxon>Sclerotiniaceae</taxon>
        <taxon>Botrytis</taxon>
    </lineage>
</organism>
<evidence type="ECO:0000256" key="1">
    <source>
        <dbReference type="SAM" id="MobiDB-lite"/>
    </source>
</evidence>
<gene>
    <name evidence="2" type="ORF">BofuT4_P092930.1</name>
</gene>
<dbReference type="EMBL" id="FQ790322">
    <property type="protein sequence ID" value="CCD50021.1"/>
    <property type="molecule type" value="Genomic_DNA"/>
</dbReference>
<dbReference type="Proteomes" id="UP000008177">
    <property type="component" value="Unplaced contigs"/>
</dbReference>
<name>G2YE23_BOTF4</name>
<evidence type="ECO:0000313" key="3">
    <source>
        <dbReference type="Proteomes" id="UP000008177"/>
    </source>
</evidence>
<sequence>MARYYSRRFILSVDASSLLWHLQQMCSSMPPTYLTKAQVLCPDSHEVLTKFLRSSLTEFSHMPIASRLSATRTCTIDGPFTSHCTSKQEYSVARPSSPMDGSTDESAGDGRWMVDGGWWVH</sequence>
<dbReference type="AlphaFoldDB" id="G2YE23"/>
<dbReference type="HOGENOM" id="CLU_2037690_0_0_1"/>
<evidence type="ECO:0000313" key="2">
    <source>
        <dbReference type="EMBL" id="CCD50021.1"/>
    </source>
</evidence>